<proteinExistence type="predicted"/>
<evidence type="ECO:0000313" key="2">
    <source>
        <dbReference type="Proteomes" id="UP000032142"/>
    </source>
</evidence>
<sequence length="45" mass="5401">MIFEKPRMNHRNRFRYVLSCKTTSGTLASICDLRVRPCLGHWHRI</sequence>
<name>A0A0B0MUH8_GOSAR</name>
<dbReference type="Proteomes" id="UP000032142">
    <property type="component" value="Unassembled WGS sequence"/>
</dbReference>
<protein>
    <submittedName>
        <fullName evidence="1">Uncharacterized protein</fullName>
    </submittedName>
</protein>
<dbReference type="EMBL" id="JRRC01410696">
    <property type="protein sequence ID" value="KHG04390.1"/>
    <property type="molecule type" value="Genomic_DNA"/>
</dbReference>
<reference evidence="2" key="1">
    <citation type="submission" date="2014-09" db="EMBL/GenBank/DDBJ databases">
        <authorList>
            <person name="Mudge J."/>
            <person name="Ramaraj T."/>
            <person name="Lindquist I.E."/>
            <person name="Bharti A.K."/>
            <person name="Sundararajan A."/>
            <person name="Cameron C.T."/>
            <person name="Woodward J.E."/>
            <person name="May G.D."/>
            <person name="Brubaker C."/>
            <person name="Broadhvest J."/>
            <person name="Wilkins T.A."/>
        </authorList>
    </citation>
    <scope>NUCLEOTIDE SEQUENCE</scope>
    <source>
        <strain evidence="2">cv. AKA8401</strain>
    </source>
</reference>
<gene>
    <name evidence="1" type="ORF">F383_29458</name>
</gene>
<keyword evidence="2" id="KW-1185">Reference proteome</keyword>
<evidence type="ECO:0000313" key="1">
    <source>
        <dbReference type="EMBL" id="KHG04390.1"/>
    </source>
</evidence>
<organism evidence="1 2">
    <name type="scientific">Gossypium arboreum</name>
    <name type="common">Tree cotton</name>
    <name type="synonym">Gossypium nanking</name>
    <dbReference type="NCBI Taxonomy" id="29729"/>
    <lineage>
        <taxon>Eukaryota</taxon>
        <taxon>Viridiplantae</taxon>
        <taxon>Streptophyta</taxon>
        <taxon>Embryophyta</taxon>
        <taxon>Tracheophyta</taxon>
        <taxon>Spermatophyta</taxon>
        <taxon>Magnoliopsida</taxon>
        <taxon>eudicotyledons</taxon>
        <taxon>Gunneridae</taxon>
        <taxon>Pentapetalae</taxon>
        <taxon>rosids</taxon>
        <taxon>malvids</taxon>
        <taxon>Malvales</taxon>
        <taxon>Malvaceae</taxon>
        <taxon>Malvoideae</taxon>
        <taxon>Gossypium</taxon>
    </lineage>
</organism>
<comment type="caution">
    <text evidence="1">The sequence shown here is derived from an EMBL/GenBank/DDBJ whole genome shotgun (WGS) entry which is preliminary data.</text>
</comment>
<dbReference type="AlphaFoldDB" id="A0A0B0MUH8"/>
<accession>A0A0B0MUH8</accession>